<evidence type="ECO:0000259" key="7">
    <source>
        <dbReference type="Pfam" id="PF00089"/>
    </source>
</evidence>
<keyword evidence="4" id="KW-1015">Disulfide bond</keyword>
<reference evidence="8" key="2">
    <citation type="submission" date="2010-05" db="EMBL/GenBank/DDBJ databases">
        <authorList>
            <person name="Almeida L.G."/>
            <person name="Nicolas M.F."/>
            <person name="Souza R.C."/>
            <person name="Vasconcelos A.T.R."/>
        </authorList>
    </citation>
    <scope>NUCLEOTIDE SEQUENCE</scope>
</reference>
<comment type="similarity">
    <text evidence="5">Belongs to the peptidase S1 family. CLIP subfamily.</text>
</comment>
<evidence type="ECO:0000313" key="9">
    <source>
        <dbReference type="EnsemblMetazoa" id="ADAC001226-PA"/>
    </source>
</evidence>
<dbReference type="VEuPathDB" id="VectorBase:ADAR2_007414"/>
<keyword evidence="3" id="KW-0720">Serine protease</keyword>
<dbReference type="PANTHER" id="PTHR24276:SF98">
    <property type="entry name" value="FI18310P1-RELATED"/>
    <property type="match status" value="1"/>
</dbReference>
<dbReference type="PANTHER" id="PTHR24276">
    <property type="entry name" value="POLYSERASE-RELATED"/>
    <property type="match status" value="1"/>
</dbReference>
<sequence>MLRLYVVTTTGAETRCGASVIGEYYALTAAHCFTAKNETRASGTVPGRIIGGSNANIENYPFVLRMTIVTTDGESAGCGASVIGEFYALTAAHCFYGMSIAKFPKCKLENMKQVLSLLVVIVVLCGFTHASYATKAKENTGDERSIIGGKDASISSYPFALLMFVNGITACSASVIGGVLCTDSSVLLGAW</sequence>
<organism evidence="8">
    <name type="scientific">Anopheles darlingi</name>
    <name type="common">Mosquito</name>
    <dbReference type="NCBI Taxonomy" id="43151"/>
    <lineage>
        <taxon>Eukaryota</taxon>
        <taxon>Metazoa</taxon>
        <taxon>Ecdysozoa</taxon>
        <taxon>Arthropoda</taxon>
        <taxon>Hexapoda</taxon>
        <taxon>Insecta</taxon>
        <taxon>Pterygota</taxon>
        <taxon>Neoptera</taxon>
        <taxon>Endopterygota</taxon>
        <taxon>Diptera</taxon>
        <taxon>Nematocera</taxon>
        <taxon>Culicoidea</taxon>
        <taxon>Culicidae</taxon>
        <taxon>Anophelinae</taxon>
        <taxon>Anopheles</taxon>
    </lineage>
</organism>
<dbReference type="PROSITE" id="PS00134">
    <property type="entry name" value="TRYPSIN_HIS"/>
    <property type="match status" value="1"/>
</dbReference>
<dbReference type="VEuPathDB" id="VectorBase:ADAC001226"/>
<evidence type="ECO:0000313" key="10">
    <source>
        <dbReference type="Proteomes" id="UP000000673"/>
    </source>
</evidence>
<feature type="domain" description="Peptidase S1" evidence="7">
    <location>
        <begin position="12"/>
        <end position="37"/>
    </location>
</feature>
<dbReference type="VEuPathDB" id="VectorBase:ADAR2_003674"/>
<keyword evidence="6" id="KW-0472">Membrane</keyword>
<dbReference type="EMBL" id="ADMH02000323">
    <property type="protein sequence ID" value="ETN66976.1"/>
    <property type="molecule type" value="Genomic_DNA"/>
</dbReference>
<keyword evidence="6" id="KW-1133">Transmembrane helix</keyword>
<keyword evidence="10" id="KW-1185">Reference proteome</keyword>
<evidence type="ECO:0000256" key="5">
    <source>
        <dbReference type="ARBA" id="ARBA00024195"/>
    </source>
</evidence>
<keyword evidence="2" id="KW-0378">Hydrolase</keyword>
<evidence type="ECO:0000313" key="8">
    <source>
        <dbReference type="EMBL" id="ETN66976.1"/>
    </source>
</evidence>
<dbReference type="AlphaFoldDB" id="W5JS88"/>
<accession>W5JS88</accession>
<dbReference type="HOGENOM" id="CLU_1422532_0_0_1"/>
<protein>
    <recommendedName>
        <fullName evidence="7">Peptidase S1 domain-containing protein</fullName>
    </recommendedName>
</protein>
<dbReference type="GO" id="GO:0006508">
    <property type="term" value="P:proteolysis"/>
    <property type="evidence" value="ECO:0007669"/>
    <property type="project" value="UniProtKB-KW"/>
</dbReference>
<keyword evidence="1" id="KW-0645">Protease</keyword>
<dbReference type="InterPro" id="IPR050430">
    <property type="entry name" value="Peptidase_S1"/>
</dbReference>
<dbReference type="InterPro" id="IPR001254">
    <property type="entry name" value="Trypsin_dom"/>
</dbReference>
<feature type="domain" description="Peptidase S1" evidence="7">
    <location>
        <begin position="49"/>
        <end position="97"/>
    </location>
</feature>
<reference evidence="9" key="4">
    <citation type="submission" date="2015-06" db="UniProtKB">
        <authorList>
            <consortium name="EnsemblMetazoa"/>
        </authorList>
    </citation>
    <scope>IDENTIFICATION</scope>
</reference>
<name>W5JS88_ANODA</name>
<proteinExistence type="inferred from homology"/>
<evidence type="ECO:0000256" key="6">
    <source>
        <dbReference type="SAM" id="Phobius"/>
    </source>
</evidence>
<dbReference type="InterPro" id="IPR043504">
    <property type="entry name" value="Peptidase_S1_PA_chymotrypsin"/>
</dbReference>
<evidence type="ECO:0000256" key="2">
    <source>
        <dbReference type="ARBA" id="ARBA00022801"/>
    </source>
</evidence>
<feature type="transmembrane region" description="Helical" evidence="6">
    <location>
        <begin position="159"/>
        <end position="181"/>
    </location>
</feature>
<dbReference type="InterPro" id="IPR009003">
    <property type="entry name" value="Peptidase_S1_PA"/>
</dbReference>
<dbReference type="InterPro" id="IPR018114">
    <property type="entry name" value="TRYPSIN_HIS"/>
</dbReference>
<keyword evidence="6" id="KW-0812">Transmembrane</keyword>
<dbReference type="STRING" id="43151.W5JS88"/>
<gene>
    <name evidence="8" type="ORF">AND_001226</name>
</gene>
<evidence type="ECO:0000256" key="4">
    <source>
        <dbReference type="ARBA" id="ARBA00023157"/>
    </source>
</evidence>
<dbReference type="EnsemblMetazoa" id="ADAC001226-RA">
    <property type="protein sequence ID" value="ADAC001226-PA"/>
    <property type="gene ID" value="ADAC001226"/>
</dbReference>
<evidence type="ECO:0000256" key="3">
    <source>
        <dbReference type="ARBA" id="ARBA00022825"/>
    </source>
</evidence>
<feature type="transmembrane region" description="Helical" evidence="6">
    <location>
        <begin position="114"/>
        <end position="132"/>
    </location>
</feature>
<evidence type="ECO:0000256" key="1">
    <source>
        <dbReference type="ARBA" id="ARBA00022670"/>
    </source>
</evidence>
<dbReference type="GO" id="GO:0004252">
    <property type="term" value="F:serine-type endopeptidase activity"/>
    <property type="evidence" value="ECO:0007669"/>
    <property type="project" value="InterPro"/>
</dbReference>
<dbReference type="SUPFAM" id="SSF50494">
    <property type="entry name" value="Trypsin-like serine proteases"/>
    <property type="match status" value="2"/>
</dbReference>
<reference evidence="8" key="3">
    <citation type="journal article" date="2013" name="Nucleic Acids Res.">
        <title>The genome of Anopheles darlingi, the main neotropical malaria vector.</title>
        <authorList>
            <person name="Marinotti O."/>
            <person name="Cerqueira G.C."/>
            <person name="de Almeida L.G."/>
            <person name="Ferro M.I."/>
            <person name="Loreto E.L."/>
            <person name="Zaha A."/>
            <person name="Teixeira S.M."/>
            <person name="Wespiser A.R."/>
            <person name="Almeida E Silva A."/>
            <person name="Schlindwein A.D."/>
            <person name="Pacheco A.C."/>
            <person name="Silva A.L."/>
            <person name="Graveley B.R."/>
            <person name="Walenz B.P."/>
            <person name="Lima Bde A."/>
            <person name="Ribeiro C.A."/>
            <person name="Nunes-Silva C.G."/>
            <person name="de Carvalho C.R."/>
            <person name="Soares C.M."/>
            <person name="de Menezes C.B."/>
            <person name="Matiolli C."/>
            <person name="Caffrey D."/>
            <person name="Araujo D.A."/>
            <person name="de Oliveira D.M."/>
            <person name="Golenbock D."/>
            <person name="Grisard E.C."/>
            <person name="Fantinatti-Garboggini F."/>
            <person name="de Carvalho F.M."/>
            <person name="Barcellos F.G."/>
            <person name="Prosdocimi F."/>
            <person name="May G."/>
            <person name="Azevedo Junior G.M."/>
            <person name="Guimaraes G.M."/>
            <person name="Goldman G.H."/>
            <person name="Padilha I.Q."/>
            <person name="Batista Jda S."/>
            <person name="Ferro J.A."/>
            <person name="Ribeiro J.M."/>
            <person name="Fietto J.L."/>
            <person name="Dabbas K.M."/>
            <person name="Cerdeira L."/>
            <person name="Agnez-Lima L.F."/>
            <person name="Brocchi M."/>
            <person name="de Carvalho M.O."/>
            <person name="Teixeira Mde M."/>
            <person name="Diniz Maia Mde M."/>
            <person name="Goldman M.H."/>
            <person name="Cruz Schneider M.P."/>
            <person name="Felipe M.S."/>
            <person name="Hungria M."/>
            <person name="Nicolas M.F."/>
            <person name="Pereira M."/>
            <person name="Montes M.A."/>
            <person name="Cantao M.E."/>
            <person name="Vincentz M."/>
            <person name="Rafael M.S."/>
            <person name="Silverman N."/>
            <person name="Stoco P.H."/>
            <person name="Souza R.C."/>
            <person name="Vicentini R."/>
            <person name="Gazzinelli R.T."/>
            <person name="Neves Rde O."/>
            <person name="Silva R."/>
            <person name="Astolfi-Filho S."/>
            <person name="Maciel T.E."/>
            <person name="Urmenyi T.P."/>
            <person name="Tadei W.P."/>
            <person name="Camargo E.P."/>
            <person name="de Vasconcelos A.T."/>
        </authorList>
    </citation>
    <scope>NUCLEOTIDE SEQUENCE</scope>
</reference>
<dbReference type="Pfam" id="PF00089">
    <property type="entry name" value="Trypsin"/>
    <property type="match status" value="2"/>
</dbReference>
<dbReference type="Proteomes" id="UP000000673">
    <property type="component" value="Unassembled WGS sequence"/>
</dbReference>
<reference evidence="8 10" key="1">
    <citation type="journal article" date="2010" name="BMC Genomics">
        <title>Combination of measures distinguishes pre-miRNAs from other stem-loops in the genome of the newly sequenced Anopheles darlingi.</title>
        <authorList>
            <person name="Mendes N.D."/>
            <person name="Freitas A.T."/>
            <person name="Vasconcelos A.T."/>
            <person name="Sagot M.F."/>
        </authorList>
    </citation>
    <scope>NUCLEOTIDE SEQUENCE</scope>
</reference>
<dbReference type="Gene3D" id="2.40.10.10">
    <property type="entry name" value="Trypsin-like serine proteases"/>
    <property type="match status" value="2"/>
</dbReference>